<keyword evidence="1" id="KW-0472">Membrane</keyword>
<sequence length="224" mass="23373">MSVPVAGEISDGYIVCSSENHVNSACNREYDPRISGVVNAVPAVSFQADNADGTRVVVSSGITDVFVTSVNGVVKKGDFITSSKKEGIGMKAAKSGYVLGQALADYNETDTAKTGKIPVSVLIKPAVLTTGASNNLLQLMKEGFEGAFQSPLSALRYVVAGVLVASSFIFGFFHFGKMAKSGLEAIGRNPLAAKTIQFGIMLNVLIAIVIMGVGLGIAYIVLVF</sequence>
<reference evidence="2 3" key="1">
    <citation type="journal article" date="2015" name="Nature">
        <title>rRNA introns, odd ribosomes, and small enigmatic genomes across a large radiation of phyla.</title>
        <authorList>
            <person name="Brown C.T."/>
            <person name="Hug L.A."/>
            <person name="Thomas B.C."/>
            <person name="Sharon I."/>
            <person name="Castelle C.J."/>
            <person name="Singh A."/>
            <person name="Wilkins M.J."/>
            <person name="Williams K.H."/>
            <person name="Banfield J.F."/>
        </authorList>
    </citation>
    <scope>NUCLEOTIDE SEQUENCE [LARGE SCALE GENOMIC DNA]</scope>
</reference>
<evidence type="ECO:0000256" key="1">
    <source>
        <dbReference type="SAM" id="Phobius"/>
    </source>
</evidence>
<name>A0A0G0UEI6_9BACT</name>
<comment type="caution">
    <text evidence="2">The sequence shown here is derived from an EMBL/GenBank/DDBJ whole genome shotgun (WGS) entry which is preliminary data.</text>
</comment>
<keyword evidence="1" id="KW-1133">Transmembrane helix</keyword>
<gene>
    <name evidence="2" type="ORF">UU32_C0034G0001</name>
</gene>
<feature type="transmembrane region" description="Helical" evidence="1">
    <location>
        <begin position="196"/>
        <end position="222"/>
    </location>
</feature>
<evidence type="ECO:0000313" key="3">
    <source>
        <dbReference type="Proteomes" id="UP000033858"/>
    </source>
</evidence>
<proteinExistence type="predicted"/>
<keyword evidence="1" id="KW-0812">Transmembrane</keyword>
<dbReference type="AlphaFoldDB" id="A0A0G0UEI6"/>
<protein>
    <submittedName>
        <fullName evidence="2">Uncharacterized protein</fullName>
    </submittedName>
</protein>
<accession>A0A0G0UEI6</accession>
<organism evidence="2 3">
    <name type="scientific">Candidatus Woesebacteria bacterium GW2011_GWB1_41_10</name>
    <dbReference type="NCBI Taxonomy" id="1618577"/>
    <lineage>
        <taxon>Bacteria</taxon>
        <taxon>Candidatus Woeseibacteriota</taxon>
    </lineage>
</organism>
<dbReference type="Proteomes" id="UP000033858">
    <property type="component" value="Unassembled WGS sequence"/>
</dbReference>
<dbReference type="EMBL" id="LCAE01000034">
    <property type="protein sequence ID" value="KKR85801.1"/>
    <property type="molecule type" value="Genomic_DNA"/>
</dbReference>
<evidence type="ECO:0000313" key="2">
    <source>
        <dbReference type="EMBL" id="KKR85801.1"/>
    </source>
</evidence>
<feature type="transmembrane region" description="Helical" evidence="1">
    <location>
        <begin position="154"/>
        <end position="175"/>
    </location>
</feature>
<dbReference type="Gene3D" id="2.40.300.10">
    <property type="entry name" value="Head decoration protein D"/>
    <property type="match status" value="1"/>
</dbReference>